<dbReference type="InterPro" id="IPR048265">
    <property type="entry name" value="Rax2-like_third"/>
</dbReference>
<keyword evidence="2" id="KW-0732">Signal</keyword>
<name>A0A875RZF6_EENNA</name>
<dbReference type="EMBL" id="CP064812">
    <property type="protein sequence ID" value="QPG74108.1"/>
    <property type="molecule type" value="Genomic_DNA"/>
</dbReference>
<dbReference type="PANTHER" id="PTHR31778:SF2">
    <property type="entry name" value="BUD SITE SELECTION PROTEIN RAX2"/>
    <property type="match status" value="1"/>
</dbReference>
<keyword evidence="7" id="KW-1185">Reference proteome</keyword>
<evidence type="ECO:0000259" key="5">
    <source>
        <dbReference type="Pfam" id="PF20843"/>
    </source>
</evidence>
<keyword evidence="1" id="KW-0812">Transmembrane</keyword>
<feature type="domain" description="Rax2-like C-terminal" evidence="3">
    <location>
        <begin position="897"/>
        <end position="1133"/>
    </location>
</feature>
<dbReference type="Proteomes" id="UP000662931">
    <property type="component" value="Chromosome 1"/>
</dbReference>
<reference evidence="6" key="1">
    <citation type="submission" date="2020-10" db="EMBL/GenBank/DDBJ databases">
        <authorList>
            <person name="Roach M.J.R."/>
        </authorList>
    </citation>
    <scope>NUCLEOTIDE SEQUENCE</scope>
    <source>
        <strain evidence="6">CBS 1945</strain>
    </source>
</reference>
<feature type="transmembrane region" description="Helical" evidence="1">
    <location>
        <begin position="1167"/>
        <end position="1193"/>
    </location>
</feature>
<dbReference type="InterPro" id="IPR048266">
    <property type="entry name" value="Rax2-like_second"/>
</dbReference>
<dbReference type="GeneID" id="62194831"/>
<evidence type="ECO:0000256" key="1">
    <source>
        <dbReference type="SAM" id="Phobius"/>
    </source>
</evidence>
<dbReference type="KEGG" id="bnn:FOA43_001430"/>
<keyword evidence="1" id="KW-1133">Transmembrane helix</keyword>
<sequence>MVSWLLRVFLCLYMGGYVKADSSINSSSTYNISRPQLGEGFYLLGQFNCVSNFDSTIKYNLSHPQPDSLYRVPQKGVNVTLLQSNPFNGSTPDNLYSIDEYTVLAVVDGKPVLYDSSSLTSSLLSGWNNVSGDVSAVLVDDQTNTLYLGGNLQYDDSYGAVAYSLDSEELVQLPFSGFNKGGKVQAISKYGQNSIIFGGQFNSLGNDTLQRSETNSTTVNNSSSSLIQPEQQINLNFATISTANSASQTNPDSIICPGNSSSWTMSEEQDGGSWTAVLPWFVTSSKIRLRNGNTDGNGVSMFRIITAPADGIMNLTYIDPSTLTLKTCDAWCPLAQVSDLTDAISNASNITDGVYQISDVSDIEGTLSFSDEYQEFEFVNTVSMDSITILVLDHYGNTGVLDGLQLYQYGMTINANNSLNAIGCSSDQQQIVPSSQSIGDLDWQNGVSGSYLTAAVAADSIEPGTQGIRYDSNLEASGNYTFFLYTTGCSLDNTCSERGIVNATLYAGNGTILGSQLVYQSNDELKYDDIFSGNIDPDDDGSPYMTVTLDSGLGSDEVVVVADYVMVQFNQIDYNATNTTSDSIPLNGLFEYSLTNFTEDVEHPVGNSSINQLGASLLSQDAIVNGLEIVNDTQLYIAGEFNSSYGSNFFGVDLGKYNGTSDEISTAEVFSIDGGLNSAVSGMSLSSPDDLLLVGGFDGTSNASDVDVNGITLYNGTFHSLSVSDSAAINGSAIPFTFNQTDYFIVHYESSSAIYTLPDGEPLSESSILGLNVSQASSVQNSSSFAFGEIVMFDEQVNDAVFLSNGSTLSGIQQIFSPSNGSFIDTGLYLNSSSVVLAGQFGGNNVVLVTGKESTPLSKDLTFSNNSTVVSLFNYGNYLYVGFNGEATYQSSSFWGLAAYNLDGDSGIIYPSSIESGSINAMDTDPVSTSLLIGGNFTSDDCSTLCFYNVSKNSLSAALSESNSASVSGTISDLKYYAESLALIGGNLSIDSTQSYFALYNFTSKLVSNIEDASDSIPGPVVTFEFARSDDHKQQLNDTIYVLGSDYVGYLKDLEYTDLLDGIDNSTSSVYTDIALINGTTEQEQFLVLTGSFNLTDYGLVTSAVYDGKLWFPLIISATDLNTENSIVNSVLRTSKSYSKGFNTTSSGSPGSEETEKGIRYLTNGQVAGVGCALAIGTTLILTALGGAVYLFGRRNTVVGPLKSRVGEEKMMSALPPDQIIDSLNKAKGF</sequence>
<dbReference type="GO" id="GO:0000282">
    <property type="term" value="P:cellular bud site selection"/>
    <property type="evidence" value="ECO:0007669"/>
    <property type="project" value="TreeGrafter"/>
</dbReference>
<dbReference type="Pfam" id="PF20842">
    <property type="entry name" value="Rax2_2"/>
    <property type="match status" value="1"/>
</dbReference>
<dbReference type="GO" id="GO:0005621">
    <property type="term" value="C:cellular bud scar"/>
    <property type="evidence" value="ECO:0007669"/>
    <property type="project" value="TreeGrafter"/>
</dbReference>
<dbReference type="InterPro" id="IPR024982">
    <property type="entry name" value="Rax2-like_C"/>
</dbReference>
<dbReference type="Pfam" id="PF12768">
    <property type="entry name" value="Rax2"/>
    <property type="match status" value="1"/>
</dbReference>
<feature type="domain" description="Rax2-like second" evidence="4">
    <location>
        <begin position="228"/>
        <end position="401"/>
    </location>
</feature>
<keyword evidence="1" id="KW-0472">Membrane</keyword>
<proteinExistence type="predicted"/>
<dbReference type="GO" id="GO:1902929">
    <property type="term" value="C:plasma membrane of growing cell tip"/>
    <property type="evidence" value="ECO:0007669"/>
    <property type="project" value="TreeGrafter"/>
</dbReference>
<gene>
    <name evidence="6" type="ORF">FOA43_001430</name>
</gene>
<organism evidence="6 7">
    <name type="scientific">Eeniella nana</name>
    <name type="common">Yeast</name>
    <name type="synonym">Brettanomyces nanus</name>
    <dbReference type="NCBI Taxonomy" id="13502"/>
    <lineage>
        <taxon>Eukaryota</taxon>
        <taxon>Fungi</taxon>
        <taxon>Dikarya</taxon>
        <taxon>Ascomycota</taxon>
        <taxon>Saccharomycotina</taxon>
        <taxon>Pichiomycetes</taxon>
        <taxon>Pichiales</taxon>
        <taxon>Pichiaceae</taxon>
        <taxon>Brettanomyces</taxon>
    </lineage>
</organism>
<evidence type="ECO:0000259" key="4">
    <source>
        <dbReference type="Pfam" id="PF20842"/>
    </source>
</evidence>
<feature type="domain" description="Rax2-like third" evidence="5">
    <location>
        <begin position="415"/>
        <end position="568"/>
    </location>
</feature>
<feature type="signal peptide" evidence="2">
    <location>
        <begin position="1"/>
        <end position="20"/>
    </location>
</feature>
<evidence type="ECO:0000259" key="3">
    <source>
        <dbReference type="Pfam" id="PF12768"/>
    </source>
</evidence>
<feature type="chain" id="PRO_5034255360" evidence="2">
    <location>
        <begin position="21"/>
        <end position="1230"/>
    </location>
</feature>
<evidence type="ECO:0000313" key="6">
    <source>
        <dbReference type="EMBL" id="QPG74108.1"/>
    </source>
</evidence>
<dbReference type="AlphaFoldDB" id="A0A875RZF6"/>
<evidence type="ECO:0000313" key="7">
    <source>
        <dbReference type="Proteomes" id="UP000662931"/>
    </source>
</evidence>
<dbReference type="OrthoDB" id="2503993at2759"/>
<protein>
    <submittedName>
        <fullName evidence="6">Uncharacterized protein</fullName>
    </submittedName>
</protein>
<dbReference type="Pfam" id="PF20843">
    <property type="entry name" value="Rax2_3"/>
    <property type="match status" value="1"/>
</dbReference>
<dbReference type="RefSeq" id="XP_038777673.1">
    <property type="nucleotide sequence ID" value="XM_038921745.1"/>
</dbReference>
<accession>A0A875RZF6</accession>
<dbReference type="GO" id="GO:0005935">
    <property type="term" value="C:cellular bud neck"/>
    <property type="evidence" value="ECO:0007669"/>
    <property type="project" value="TreeGrafter"/>
</dbReference>
<evidence type="ECO:0000256" key="2">
    <source>
        <dbReference type="SAM" id="SignalP"/>
    </source>
</evidence>
<dbReference type="PANTHER" id="PTHR31778">
    <property type="entry name" value="BUD SITE SELECTION PROTEIN RAX2"/>
    <property type="match status" value="1"/>
</dbReference>